<dbReference type="EMBL" id="VLLG01000003">
    <property type="protein sequence ID" value="TWI88616.1"/>
    <property type="molecule type" value="Genomic_DNA"/>
</dbReference>
<keyword evidence="3" id="KW-1185">Reference proteome</keyword>
<comment type="caution">
    <text evidence="2">The sequence shown here is derived from an EMBL/GenBank/DDBJ whole genome shotgun (WGS) entry which is preliminary data.</text>
</comment>
<accession>A0A562T6A9</accession>
<feature type="chain" id="PRO_5022007721" description="Lipocalin-like protein" evidence="1">
    <location>
        <begin position="18"/>
        <end position="139"/>
    </location>
</feature>
<name>A0A562T6A9_CHIJA</name>
<feature type="signal peptide" evidence="1">
    <location>
        <begin position="1"/>
        <end position="17"/>
    </location>
</feature>
<dbReference type="OrthoDB" id="663835at2"/>
<reference evidence="2 3" key="1">
    <citation type="journal article" date="2013" name="Stand. Genomic Sci.">
        <title>Genomic Encyclopedia of Type Strains, Phase I: The one thousand microbial genomes (KMG-I) project.</title>
        <authorList>
            <person name="Kyrpides N.C."/>
            <person name="Woyke T."/>
            <person name="Eisen J.A."/>
            <person name="Garrity G."/>
            <person name="Lilburn T.G."/>
            <person name="Beck B.J."/>
            <person name="Whitman W.B."/>
            <person name="Hugenholtz P."/>
            <person name="Klenk H.P."/>
        </authorList>
    </citation>
    <scope>NUCLEOTIDE SEQUENCE [LARGE SCALE GENOMIC DNA]</scope>
    <source>
        <strain evidence="2 3">DSM 13484</strain>
    </source>
</reference>
<dbReference type="AlphaFoldDB" id="A0A562T6A9"/>
<gene>
    <name evidence="2" type="ORF">LX66_2702</name>
</gene>
<evidence type="ECO:0000313" key="3">
    <source>
        <dbReference type="Proteomes" id="UP000316778"/>
    </source>
</evidence>
<dbReference type="Proteomes" id="UP000316778">
    <property type="component" value="Unassembled WGS sequence"/>
</dbReference>
<sequence length="139" mass="15831">MKITRALTFLAGIALFAACSKDDDQPPTDVAISGKWNMVAQYRTYTDNGTKDTVHYAVDVNYWIFEPNEGKIFQMKNAQPDTVFYKLIDGNTKVVTAVDDEFIFQADTLSILSLENNQMKLEGNYTTPYQFKVIYQFGK</sequence>
<dbReference type="PROSITE" id="PS51257">
    <property type="entry name" value="PROKAR_LIPOPROTEIN"/>
    <property type="match status" value="1"/>
</dbReference>
<proteinExistence type="predicted"/>
<keyword evidence="1" id="KW-0732">Signal</keyword>
<evidence type="ECO:0008006" key="4">
    <source>
        <dbReference type="Google" id="ProtNLM"/>
    </source>
</evidence>
<dbReference type="RefSeq" id="WP_145714240.1">
    <property type="nucleotide sequence ID" value="NZ_BAAAFY010000001.1"/>
</dbReference>
<evidence type="ECO:0000256" key="1">
    <source>
        <dbReference type="SAM" id="SignalP"/>
    </source>
</evidence>
<organism evidence="2 3">
    <name type="scientific">Chitinophaga japonensis</name>
    <name type="common">Flexibacter japonensis</name>
    <dbReference type="NCBI Taxonomy" id="104662"/>
    <lineage>
        <taxon>Bacteria</taxon>
        <taxon>Pseudomonadati</taxon>
        <taxon>Bacteroidota</taxon>
        <taxon>Chitinophagia</taxon>
        <taxon>Chitinophagales</taxon>
        <taxon>Chitinophagaceae</taxon>
        <taxon>Chitinophaga</taxon>
    </lineage>
</organism>
<evidence type="ECO:0000313" key="2">
    <source>
        <dbReference type="EMBL" id="TWI88616.1"/>
    </source>
</evidence>
<protein>
    <recommendedName>
        <fullName evidence="4">Lipocalin-like protein</fullName>
    </recommendedName>
</protein>